<protein>
    <submittedName>
        <fullName evidence="1">Uncharacterized protein</fullName>
    </submittedName>
</protein>
<organism evidence="1 2">
    <name type="scientific">Acinetobacter beijerinckii ANC 3835</name>
    <dbReference type="NCBI Taxonomy" id="1217649"/>
    <lineage>
        <taxon>Bacteria</taxon>
        <taxon>Pseudomonadati</taxon>
        <taxon>Pseudomonadota</taxon>
        <taxon>Gammaproteobacteria</taxon>
        <taxon>Moraxellales</taxon>
        <taxon>Moraxellaceae</taxon>
        <taxon>Acinetobacter</taxon>
    </lineage>
</organism>
<sequence length="85" mass="9405">MSTVKEIINDAGGVSTVALAVQLSDRSIYKWIEKNSLPRSEYTGESDYSSIIAEMSNNFDKETILAIGNPKKAKHNTKFIQAPIE</sequence>
<dbReference type="RefSeq" id="WP_005053185.1">
    <property type="nucleotide sequence ID" value="NZ_KB849759.1"/>
</dbReference>
<comment type="caution">
    <text evidence="1">The sequence shown here is derived from an EMBL/GenBank/DDBJ whole genome shotgun (WGS) entry which is preliminary data.</text>
</comment>
<accession>N9E532</accession>
<dbReference type="Proteomes" id="UP000018417">
    <property type="component" value="Unassembled WGS sequence"/>
</dbReference>
<name>N9E532_9GAMM</name>
<evidence type="ECO:0000313" key="1">
    <source>
        <dbReference type="EMBL" id="ENW05267.1"/>
    </source>
</evidence>
<dbReference type="EMBL" id="APQK01000011">
    <property type="protein sequence ID" value="ENW05267.1"/>
    <property type="molecule type" value="Genomic_DNA"/>
</dbReference>
<dbReference type="OrthoDB" id="5917957at2"/>
<dbReference type="HOGENOM" id="CLU_172545_0_0_6"/>
<dbReference type="PATRIC" id="fig|1217649.3.peg.1172"/>
<gene>
    <name evidence="1" type="ORF">F934_01231</name>
</gene>
<proteinExistence type="predicted"/>
<reference evidence="1 2" key="1">
    <citation type="submission" date="2013-02" db="EMBL/GenBank/DDBJ databases">
        <title>The Genome Sequence of Acinetobacter beijerinckii ANC 3835.</title>
        <authorList>
            <consortium name="The Broad Institute Genome Sequencing Platform"/>
            <consortium name="The Broad Institute Genome Sequencing Center for Infectious Disease"/>
            <person name="Cerqueira G."/>
            <person name="Feldgarden M."/>
            <person name="Courvalin P."/>
            <person name="Perichon B."/>
            <person name="Grillot-Courvalin C."/>
            <person name="Clermont D."/>
            <person name="Rocha E."/>
            <person name="Yoon E.-J."/>
            <person name="Nemec A."/>
            <person name="Walker B."/>
            <person name="Young S.K."/>
            <person name="Zeng Q."/>
            <person name="Gargeya S."/>
            <person name="Fitzgerald M."/>
            <person name="Haas B."/>
            <person name="Abouelleil A."/>
            <person name="Alvarado L."/>
            <person name="Arachchi H.M."/>
            <person name="Berlin A.M."/>
            <person name="Chapman S.B."/>
            <person name="Dewar J."/>
            <person name="Goldberg J."/>
            <person name="Griggs A."/>
            <person name="Gujja S."/>
            <person name="Hansen M."/>
            <person name="Howarth C."/>
            <person name="Imamovic A."/>
            <person name="Larimer J."/>
            <person name="McCowan C."/>
            <person name="Murphy C."/>
            <person name="Neiman D."/>
            <person name="Pearson M."/>
            <person name="Priest M."/>
            <person name="Roberts A."/>
            <person name="Saif S."/>
            <person name="Shea T."/>
            <person name="Sisk P."/>
            <person name="Sykes S."/>
            <person name="Wortman J."/>
            <person name="Nusbaum C."/>
            <person name="Birren B."/>
        </authorList>
    </citation>
    <scope>NUCLEOTIDE SEQUENCE [LARGE SCALE GENOMIC DNA]</scope>
    <source>
        <strain evidence="1 2">ANC 3835</strain>
    </source>
</reference>
<dbReference type="AlphaFoldDB" id="N9E532"/>
<evidence type="ECO:0000313" key="2">
    <source>
        <dbReference type="Proteomes" id="UP000018417"/>
    </source>
</evidence>